<sequence>MSDWRSVLNGDPVDWLLEKENPSVRYFTLRDILDRPENDPEVTDAKQDIMKTGIVPAILEKQDDEGYWVDPKRFYTAKYTGTVWQVIILAELGAGEKDSRVKKACEFILNNSQDRESGGFSMSVSVKNGGGRHSEVIPCLTGNMVRSLIRLGFLDDPRLQDGIKWITTYQRFDDGITALPTGWPYDRSDACWGKHTCHMGVVKALKALAEIPENERSADVKTTIENGMEYLLIHHIYKKSHDLSRVSKPGWKKLGFPLMYQTDILEILGILTGLGCRDDRMQDAMDILISKQDKHGKWVLENTFNGRFQVDIEQKGKQSKWVTLNAIRVIKEYY</sequence>
<keyword evidence="2" id="KW-1185">Reference proteome</keyword>
<dbReference type="EMBL" id="PGCK01000002">
    <property type="protein sequence ID" value="MCD1294072.1"/>
    <property type="molecule type" value="Genomic_DNA"/>
</dbReference>
<organism evidence="1 2">
    <name type="scientific">Methanooceanicella nereidis</name>
    <dbReference type="NCBI Taxonomy" id="2052831"/>
    <lineage>
        <taxon>Archaea</taxon>
        <taxon>Methanobacteriati</taxon>
        <taxon>Methanobacteriota</taxon>
        <taxon>Stenosarchaea group</taxon>
        <taxon>Methanomicrobia</taxon>
        <taxon>Methanocellales</taxon>
        <taxon>Methanocellaceae</taxon>
        <taxon>Methanooceanicella</taxon>
    </lineage>
</organism>
<dbReference type="SUPFAM" id="SSF48239">
    <property type="entry name" value="Terpenoid cyclases/Protein prenyltransferases"/>
    <property type="match status" value="2"/>
</dbReference>
<gene>
    <name evidence="1" type="ORF">CUJ83_03560</name>
</gene>
<dbReference type="InterPro" id="IPR008930">
    <property type="entry name" value="Terpenoid_cyclase/PrenylTrfase"/>
</dbReference>
<evidence type="ECO:0000313" key="2">
    <source>
        <dbReference type="Proteomes" id="UP001320159"/>
    </source>
</evidence>
<dbReference type="RefSeq" id="WP_230740692.1">
    <property type="nucleotide sequence ID" value="NZ_PGCK01000002.1"/>
</dbReference>
<comment type="caution">
    <text evidence="1">The sequence shown here is derived from an EMBL/GenBank/DDBJ whole genome shotgun (WGS) entry which is preliminary data.</text>
</comment>
<reference evidence="1 2" key="1">
    <citation type="submission" date="2017-11" db="EMBL/GenBank/DDBJ databases">
        <title>Isolation and Characterization of Family Methanocellaceae Species from Potential Methane Hydrate Area Offshore Southwestern Taiwan.</title>
        <authorList>
            <person name="Zhang W.-L."/>
            <person name="Chen W.-C."/>
            <person name="Lai M.-C."/>
            <person name="Chen S.-C."/>
        </authorList>
    </citation>
    <scope>NUCLEOTIDE SEQUENCE [LARGE SCALE GENOMIC DNA]</scope>
    <source>
        <strain evidence="1 2">CWC-04</strain>
    </source>
</reference>
<accession>A0AAP2W5D5</accession>
<protein>
    <submittedName>
        <fullName evidence="1">Nitrogen fixation protein NifH</fullName>
    </submittedName>
</protein>
<name>A0AAP2W5D5_9EURY</name>
<evidence type="ECO:0000313" key="1">
    <source>
        <dbReference type="EMBL" id="MCD1294072.1"/>
    </source>
</evidence>
<dbReference type="Gene3D" id="1.50.10.20">
    <property type="match status" value="1"/>
</dbReference>
<dbReference type="AlphaFoldDB" id="A0AAP2W5D5"/>
<proteinExistence type="predicted"/>
<dbReference type="Proteomes" id="UP001320159">
    <property type="component" value="Unassembled WGS sequence"/>
</dbReference>